<reference evidence="2" key="1">
    <citation type="submission" date="2020-05" db="EMBL/GenBank/DDBJ databases">
        <title>Mycena genomes resolve the evolution of fungal bioluminescence.</title>
        <authorList>
            <person name="Tsai I.J."/>
        </authorList>
    </citation>
    <scope>NUCLEOTIDE SEQUENCE</scope>
    <source>
        <strain evidence="2">110903Hualien_Pintung</strain>
    </source>
</reference>
<feature type="compositionally biased region" description="Basic and acidic residues" evidence="1">
    <location>
        <begin position="586"/>
        <end position="599"/>
    </location>
</feature>
<feature type="region of interest" description="Disordered" evidence="1">
    <location>
        <begin position="500"/>
        <end position="627"/>
    </location>
</feature>
<evidence type="ECO:0000256" key="1">
    <source>
        <dbReference type="SAM" id="MobiDB-lite"/>
    </source>
</evidence>
<feature type="compositionally biased region" description="Acidic residues" evidence="1">
    <location>
        <begin position="750"/>
        <end position="765"/>
    </location>
</feature>
<evidence type="ECO:0000313" key="3">
    <source>
        <dbReference type="Proteomes" id="UP000613580"/>
    </source>
</evidence>
<evidence type="ECO:0008006" key="4">
    <source>
        <dbReference type="Google" id="ProtNLM"/>
    </source>
</evidence>
<dbReference type="GO" id="GO:0005634">
    <property type="term" value="C:nucleus"/>
    <property type="evidence" value="ECO:0007669"/>
    <property type="project" value="TreeGrafter"/>
</dbReference>
<feature type="region of interest" description="Disordered" evidence="1">
    <location>
        <begin position="665"/>
        <end position="785"/>
    </location>
</feature>
<dbReference type="InterPro" id="IPR010770">
    <property type="entry name" value="Ecd"/>
</dbReference>
<dbReference type="OrthoDB" id="27237at2759"/>
<feature type="compositionally biased region" description="Acidic residues" evidence="1">
    <location>
        <begin position="600"/>
        <end position="619"/>
    </location>
</feature>
<organism evidence="2 3">
    <name type="scientific">Mycena chlorophos</name>
    <name type="common">Agaric fungus</name>
    <name type="synonym">Agaricus chlorophos</name>
    <dbReference type="NCBI Taxonomy" id="658473"/>
    <lineage>
        <taxon>Eukaryota</taxon>
        <taxon>Fungi</taxon>
        <taxon>Dikarya</taxon>
        <taxon>Basidiomycota</taxon>
        <taxon>Agaricomycotina</taxon>
        <taxon>Agaricomycetes</taxon>
        <taxon>Agaricomycetidae</taxon>
        <taxon>Agaricales</taxon>
        <taxon>Marasmiineae</taxon>
        <taxon>Mycenaceae</taxon>
        <taxon>Mycena</taxon>
    </lineage>
</organism>
<dbReference type="Proteomes" id="UP000613580">
    <property type="component" value="Unassembled WGS sequence"/>
</dbReference>
<dbReference type="PANTHER" id="PTHR13060:SF0">
    <property type="entry name" value="PROTEIN ECDYSONELESS HOMOLOG"/>
    <property type="match status" value="1"/>
</dbReference>
<proteinExistence type="predicted"/>
<accession>A0A8H6T223</accession>
<dbReference type="Pfam" id="PF07093">
    <property type="entry name" value="SGT1"/>
    <property type="match status" value="1"/>
</dbReference>
<keyword evidence="3" id="KW-1185">Reference proteome</keyword>
<feature type="compositionally biased region" description="Acidic residues" evidence="1">
    <location>
        <begin position="500"/>
        <end position="514"/>
    </location>
</feature>
<comment type="caution">
    <text evidence="2">The sequence shown here is derived from an EMBL/GenBank/DDBJ whole genome shotgun (WGS) entry which is preliminary data.</text>
</comment>
<protein>
    <recommendedName>
        <fullName evidence="4">SGT1-domain-containing protein</fullName>
    </recommendedName>
</protein>
<dbReference type="EMBL" id="JACAZE010000007">
    <property type="protein sequence ID" value="KAF7310610.1"/>
    <property type="molecule type" value="Genomic_DNA"/>
</dbReference>
<sequence length="823" mass="91658">MDIFNRPPTVSDDALHYALYPIHDTAADKSSVISLAACISAHVHQLLPDFLWHRDPFELKIASREDNPDQSYLHGVMRVGDCVDDEWCTVWLLIQISAKWPLAISVFDSDGEFLLIEAAEALPDWVTPSNAENRVWIYGSQLHIIPLSYISTLSKRRQRRKLPGKSDSDDEGVNEDNEDFLSVDDALIILRDSPEEALASPGIQQAILNRVNGYPVASKKHVHHTKVYLPTDIARALSVDPSLVQKPVETFYTRDAIQLRAAHRMSRFPPDPHALTVVKMTRTAYAQLMGQKFFPPKVFGKWAEREGSPEWRWRDVGMKLAVGFEMLYQETKAQKTQLTSSDHVQSSIDAKLEALRRNPQYNSFIQNLISAGYFRGEIEGSQLWKKLEESAAEVFLNTSREDDASRPSFAASVTEAIVRSKDVLPSIPPEEDSDDWLSINANDFDNMLETTMGNKLRSVDAMDVDPTTEEDRVASEQATRLKSLATKVEAFVDGEGDLEGALFSDEEPSDDQDLSEGMGSDTDDDPEDPAERQAAMDRLVPSLPASEYGQMPASFHTNSQRVARTEPEPEPEVKPTPSMPEPFTRPIREPIIPRDKYDGVDSDDETDSEDDRDSEEEENQPQVVGDVEVDMGEEEDEFLEFSRQALGITDEQWGDILRDRKSRGAFVPPGVAIPPKATATSSNAPTAKPIHGRSPEPGPRPNVNPNLDSFEAVMRAMDQELSRSRHSKTSKGPAPATPNGKGKAKASSVEEIEDDEKEEDIEAAMEQELRAALEGGDEDGDEPMDYNLIKNFLESFKSQAGESGPVGTLVSRLQEGWQLPRDG</sequence>
<name>A0A8H6T223_MYCCL</name>
<feature type="compositionally biased region" description="Basic and acidic residues" evidence="1">
    <location>
        <begin position="563"/>
        <end position="573"/>
    </location>
</feature>
<dbReference type="AlphaFoldDB" id="A0A8H6T223"/>
<feature type="compositionally biased region" description="Acidic residues" evidence="1">
    <location>
        <begin position="775"/>
        <end position="784"/>
    </location>
</feature>
<dbReference type="PANTHER" id="PTHR13060">
    <property type="entry name" value="SGT1 PROTEIN HSGT1 SUPPRESSOR OF GCR2"/>
    <property type="match status" value="1"/>
</dbReference>
<evidence type="ECO:0000313" key="2">
    <source>
        <dbReference type="EMBL" id="KAF7310610.1"/>
    </source>
</evidence>
<gene>
    <name evidence="2" type="ORF">HMN09_00603800</name>
</gene>